<dbReference type="SMART" id="SM00479">
    <property type="entry name" value="EXOIII"/>
    <property type="match status" value="1"/>
</dbReference>
<name>A0AAE0W7K7_9BIVA</name>
<reference evidence="2" key="1">
    <citation type="journal article" date="2021" name="Genome Biol. Evol.">
        <title>A High-Quality Reference Genome for a Parasitic Bivalve with Doubly Uniparental Inheritance (Bivalvia: Unionida).</title>
        <authorList>
            <person name="Smith C.H."/>
        </authorList>
    </citation>
    <scope>NUCLEOTIDE SEQUENCE</scope>
    <source>
        <strain evidence="2">CHS0354</strain>
    </source>
</reference>
<comment type="caution">
    <text evidence="2">The sequence shown here is derived from an EMBL/GenBank/DDBJ whole genome shotgun (WGS) entry which is preliminary data.</text>
</comment>
<dbReference type="SUPFAM" id="SSF53098">
    <property type="entry name" value="Ribonuclease H-like"/>
    <property type="match status" value="1"/>
</dbReference>
<dbReference type="InterPro" id="IPR012337">
    <property type="entry name" value="RNaseH-like_sf"/>
</dbReference>
<keyword evidence="3" id="KW-1185">Reference proteome</keyword>
<reference evidence="2" key="3">
    <citation type="submission" date="2023-05" db="EMBL/GenBank/DDBJ databases">
        <authorList>
            <person name="Smith C.H."/>
        </authorList>
    </citation>
    <scope>NUCLEOTIDE SEQUENCE</scope>
    <source>
        <strain evidence="2">CHS0354</strain>
        <tissue evidence="2">Mantle</tissue>
    </source>
</reference>
<accession>A0AAE0W7K7</accession>
<dbReference type="EMBL" id="JAEAOA010001598">
    <property type="protein sequence ID" value="KAK3604034.1"/>
    <property type="molecule type" value="Genomic_DNA"/>
</dbReference>
<dbReference type="GO" id="GO:0003676">
    <property type="term" value="F:nucleic acid binding"/>
    <property type="evidence" value="ECO:0007669"/>
    <property type="project" value="InterPro"/>
</dbReference>
<dbReference type="AlphaFoldDB" id="A0AAE0W7K7"/>
<dbReference type="InterPro" id="IPR036397">
    <property type="entry name" value="RNaseH_sf"/>
</dbReference>
<evidence type="ECO:0000313" key="3">
    <source>
        <dbReference type="Proteomes" id="UP001195483"/>
    </source>
</evidence>
<dbReference type="Proteomes" id="UP001195483">
    <property type="component" value="Unassembled WGS sequence"/>
</dbReference>
<organism evidence="2 3">
    <name type="scientific">Potamilus streckersoni</name>
    <dbReference type="NCBI Taxonomy" id="2493646"/>
    <lineage>
        <taxon>Eukaryota</taxon>
        <taxon>Metazoa</taxon>
        <taxon>Spiralia</taxon>
        <taxon>Lophotrochozoa</taxon>
        <taxon>Mollusca</taxon>
        <taxon>Bivalvia</taxon>
        <taxon>Autobranchia</taxon>
        <taxon>Heteroconchia</taxon>
        <taxon>Palaeoheterodonta</taxon>
        <taxon>Unionida</taxon>
        <taxon>Unionoidea</taxon>
        <taxon>Unionidae</taxon>
        <taxon>Ambleminae</taxon>
        <taxon>Lampsilini</taxon>
        <taxon>Potamilus</taxon>
    </lineage>
</organism>
<evidence type="ECO:0000259" key="1">
    <source>
        <dbReference type="SMART" id="SM00479"/>
    </source>
</evidence>
<proteinExistence type="predicted"/>
<dbReference type="Gene3D" id="3.30.420.10">
    <property type="entry name" value="Ribonuclease H-like superfamily/Ribonuclease H"/>
    <property type="match status" value="1"/>
</dbReference>
<sequence length="500" mass="58112">MYDFGENADSTLFIFYDLETSGREPINQPVNAFFALTDASFVLKGDYAVSLEIRLNRLELPDPEAILVNRVSVSKLQREGISEWEAGRLIERFLRRVTEQFPGAVIYLTGFNSNRFDLPVLRTMLIRNGINPYISPRLKYLDILDYVRFLAFREPDFKHQIEENEDGQYVRLNLESLATRFGLLSEKQRHDSEADTLLLISLTKYLCEQYSGLLTYYLTREYPPGVFGYNKALLAEDGKVFPDNGFAKVIARERSSLLYVDLDEFMDGKGTEAVRYLNLNQSGFRFTDEQPAQIYLQAASEADRAFKGVRVSNFFPVSDCDIEQDIYRLPPDLIDPLNMKINGQAERRIENQDFRQLYRRFILKNRPVLNPEDVLYAHYMQTLEEYTKNRYVQRIKLNKTGDARYSRTFSEMYAALEALYENAGSEDTALLDDLKEYYLSSELLHLDNIGFWEAVRQNTGVVLCEWPDIFDEVMNALDIHIIIWFDGTARDYELYTPTVS</sequence>
<evidence type="ECO:0000313" key="2">
    <source>
        <dbReference type="EMBL" id="KAK3604034.1"/>
    </source>
</evidence>
<dbReference type="InterPro" id="IPR013520">
    <property type="entry name" value="Ribonucl_H"/>
</dbReference>
<protein>
    <recommendedName>
        <fullName evidence="1">Exonuclease domain-containing protein</fullName>
    </recommendedName>
</protein>
<feature type="domain" description="Exonuclease" evidence="1">
    <location>
        <begin position="12"/>
        <end position="212"/>
    </location>
</feature>
<gene>
    <name evidence="2" type="ORF">CHS0354_026835</name>
</gene>
<reference evidence="2" key="2">
    <citation type="journal article" date="2021" name="Genome Biol. Evol.">
        <title>Developing a high-quality reference genome for a parasitic bivalve with doubly uniparental inheritance (Bivalvia: Unionida).</title>
        <authorList>
            <person name="Smith C.H."/>
        </authorList>
    </citation>
    <scope>NUCLEOTIDE SEQUENCE</scope>
    <source>
        <strain evidence="2">CHS0354</strain>
        <tissue evidence="2">Mantle</tissue>
    </source>
</reference>